<dbReference type="InterPro" id="IPR013825">
    <property type="entry name" value="Topo_IA_cen_sub2"/>
</dbReference>
<keyword evidence="4 7" id="KW-0413">Isomerase</keyword>
<feature type="non-terminal residue" evidence="7">
    <location>
        <position position="1"/>
    </location>
</feature>
<feature type="compositionally biased region" description="Acidic residues" evidence="5">
    <location>
        <begin position="191"/>
        <end position="200"/>
    </location>
</feature>
<dbReference type="GO" id="GO:0006265">
    <property type="term" value="P:DNA topological change"/>
    <property type="evidence" value="ECO:0007669"/>
    <property type="project" value="InterPro"/>
</dbReference>
<sequence length="483" mass="54280">DVLKEDKRKFPLPPFTTSTMQQESVKNLGMSASKTMRVAQALYEGISVGEEGPVGLITYMRTDSVKIAQEAQNSAIRYIREKYGELSLPSKPPVYKSNKRAQEAHEAIRPTGLSRDPEKIKKYLAPEQYKLYKLIWERFIASQMKYAMLELTTILIEAGDAVFKATGTIIKDKGFMAVYGYAQPDASEKKEEEEEDDSEAEEKKEQRLPAVKKGEALNVLEVLPNQKFTKPPARYTEASLVKMLEEKGIGRPSTYAPIIQTILFRRYVLKEKGKLIPTELGQLVNDMLVENFPVVIDSKFTADLENELDEVEEGKTEWTKVVNDLYVPFEETLKKAQNNIEKMKRKAEPTGKICPECGSPVVEREGRFGSFLACSAYPKCKYTKSATLNIPCPAPGCTGEVVQRRTKKGRTFYGCSRYPQCNYMSWQKPAGKDNVSTSQRVNVSESKTDPTAPDAPDSAKTTEPEKDNLTSEPANQQTSEPKK</sequence>
<dbReference type="GO" id="GO:0003917">
    <property type="term" value="F:DNA topoisomerase type I (single strand cut, ATP-independent) activity"/>
    <property type="evidence" value="ECO:0007669"/>
    <property type="project" value="InterPro"/>
</dbReference>
<evidence type="ECO:0000256" key="2">
    <source>
        <dbReference type="ARBA" id="ARBA00023029"/>
    </source>
</evidence>
<dbReference type="Gene3D" id="3.30.65.10">
    <property type="entry name" value="Bacterial Topoisomerase I, domain 1"/>
    <property type="match status" value="2"/>
</dbReference>
<dbReference type="SMART" id="SM00437">
    <property type="entry name" value="TOP1Ac"/>
    <property type="match status" value="1"/>
</dbReference>
<dbReference type="Proteomes" id="UP000229307">
    <property type="component" value="Unassembled WGS sequence"/>
</dbReference>
<dbReference type="InterPro" id="IPR003602">
    <property type="entry name" value="Topo_IA_DNA-bd_dom"/>
</dbReference>
<organism evidence="7 8">
    <name type="scientific">Candidatus Desantisbacteria bacterium CG_4_10_14_0_8_um_filter_48_22</name>
    <dbReference type="NCBI Taxonomy" id="1974543"/>
    <lineage>
        <taxon>Bacteria</taxon>
        <taxon>Candidatus Desantisiibacteriota</taxon>
    </lineage>
</organism>
<keyword evidence="3" id="KW-0238">DNA-binding</keyword>
<dbReference type="InterPro" id="IPR013497">
    <property type="entry name" value="Topo_IA_cen"/>
</dbReference>
<evidence type="ECO:0000256" key="4">
    <source>
        <dbReference type="ARBA" id="ARBA00023235"/>
    </source>
</evidence>
<keyword evidence="2" id="KW-0799">Topoisomerase</keyword>
<reference evidence="8" key="1">
    <citation type="submission" date="2017-09" db="EMBL/GenBank/DDBJ databases">
        <title>Depth-based differentiation of microbial function through sediment-hosted aquifers and enrichment of novel symbionts in the deep terrestrial subsurface.</title>
        <authorList>
            <person name="Probst A.J."/>
            <person name="Ladd B."/>
            <person name="Jarett J.K."/>
            <person name="Geller-Mcgrath D.E."/>
            <person name="Sieber C.M.K."/>
            <person name="Emerson J.B."/>
            <person name="Anantharaman K."/>
            <person name="Thomas B.C."/>
            <person name="Malmstrom R."/>
            <person name="Stieglmeier M."/>
            <person name="Klingl A."/>
            <person name="Woyke T."/>
            <person name="Ryan C.M."/>
            <person name="Banfield J.F."/>
        </authorList>
    </citation>
    <scope>NUCLEOTIDE SEQUENCE [LARGE SCALE GENOMIC DNA]</scope>
</reference>
<dbReference type="PROSITE" id="PS52039">
    <property type="entry name" value="TOPO_IA_2"/>
    <property type="match status" value="1"/>
</dbReference>
<protein>
    <submittedName>
        <fullName evidence="7">Type I DNA topoisomerase</fullName>
    </submittedName>
</protein>
<feature type="region of interest" description="Disordered" evidence="5">
    <location>
        <begin position="186"/>
        <end position="207"/>
    </location>
</feature>
<gene>
    <name evidence="7" type="ORF">COY52_12630</name>
</gene>
<dbReference type="InterPro" id="IPR013826">
    <property type="entry name" value="Topo_IA_cen_sub3"/>
</dbReference>
<dbReference type="EMBL" id="PFMR01000352">
    <property type="protein sequence ID" value="PIZ14452.1"/>
    <property type="molecule type" value="Genomic_DNA"/>
</dbReference>
<feature type="compositionally biased region" description="Polar residues" evidence="5">
    <location>
        <begin position="470"/>
        <end position="483"/>
    </location>
</feature>
<dbReference type="InterPro" id="IPR000380">
    <property type="entry name" value="Topo_IA"/>
</dbReference>
<dbReference type="GO" id="GO:0046872">
    <property type="term" value="F:metal ion binding"/>
    <property type="evidence" value="ECO:0007669"/>
    <property type="project" value="UniProtKB-KW"/>
</dbReference>
<dbReference type="Pfam" id="PF01396">
    <property type="entry name" value="Zn_ribbon_Top1"/>
    <property type="match status" value="2"/>
</dbReference>
<dbReference type="SUPFAM" id="SSF56712">
    <property type="entry name" value="Prokaryotic type I DNA topoisomerase"/>
    <property type="match status" value="1"/>
</dbReference>
<dbReference type="InterPro" id="IPR023405">
    <property type="entry name" value="Topo_IA_core_domain"/>
</dbReference>
<evidence type="ECO:0000256" key="5">
    <source>
        <dbReference type="SAM" id="MobiDB-lite"/>
    </source>
</evidence>
<accession>A0A2M7S4H7</accession>
<dbReference type="PANTHER" id="PTHR42785:SF1">
    <property type="entry name" value="DNA TOPOISOMERASE"/>
    <property type="match status" value="1"/>
</dbReference>
<evidence type="ECO:0000259" key="6">
    <source>
        <dbReference type="PROSITE" id="PS52039"/>
    </source>
</evidence>
<evidence type="ECO:0000256" key="1">
    <source>
        <dbReference type="ARBA" id="ARBA00022723"/>
    </source>
</evidence>
<evidence type="ECO:0000256" key="3">
    <source>
        <dbReference type="ARBA" id="ARBA00023125"/>
    </source>
</evidence>
<feature type="compositionally biased region" description="Polar residues" evidence="5">
    <location>
        <begin position="434"/>
        <end position="445"/>
    </location>
</feature>
<dbReference type="InterPro" id="IPR023406">
    <property type="entry name" value="Topo_IA_AS"/>
</dbReference>
<name>A0A2M7S4H7_9BACT</name>
<dbReference type="SUPFAM" id="SSF57783">
    <property type="entry name" value="Zinc beta-ribbon"/>
    <property type="match status" value="1"/>
</dbReference>
<dbReference type="InterPro" id="IPR013498">
    <property type="entry name" value="Topo_IA_Znf"/>
</dbReference>
<evidence type="ECO:0000313" key="8">
    <source>
        <dbReference type="Proteomes" id="UP000229307"/>
    </source>
</evidence>
<dbReference type="Gene3D" id="1.10.290.10">
    <property type="entry name" value="Topoisomerase I, domain 4"/>
    <property type="match status" value="1"/>
</dbReference>
<dbReference type="CDD" id="cd00186">
    <property type="entry name" value="TOP1Ac"/>
    <property type="match status" value="1"/>
</dbReference>
<feature type="domain" description="Topo IA-type catalytic" evidence="6">
    <location>
        <begin position="1"/>
        <end position="333"/>
    </location>
</feature>
<feature type="region of interest" description="Disordered" evidence="5">
    <location>
        <begin position="429"/>
        <end position="483"/>
    </location>
</feature>
<dbReference type="Pfam" id="PF01131">
    <property type="entry name" value="Topoisom_bac"/>
    <property type="match status" value="1"/>
</dbReference>
<dbReference type="PRINTS" id="PR00417">
    <property type="entry name" value="PRTPISMRASEI"/>
</dbReference>
<dbReference type="Gene3D" id="2.70.20.10">
    <property type="entry name" value="Topoisomerase I, domain 3"/>
    <property type="match status" value="1"/>
</dbReference>
<keyword evidence="1" id="KW-0479">Metal-binding</keyword>
<dbReference type="Gene3D" id="1.10.460.10">
    <property type="entry name" value="Topoisomerase I, domain 2"/>
    <property type="match status" value="1"/>
</dbReference>
<dbReference type="GO" id="GO:0005694">
    <property type="term" value="C:chromosome"/>
    <property type="evidence" value="ECO:0007669"/>
    <property type="project" value="InterPro"/>
</dbReference>
<feature type="compositionally biased region" description="Basic and acidic residues" evidence="5">
    <location>
        <begin position="460"/>
        <end position="469"/>
    </location>
</feature>
<comment type="caution">
    <text evidence="7">The sequence shown here is derived from an EMBL/GenBank/DDBJ whole genome shotgun (WGS) entry which is preliminary data.</text>
</comment>
<dbReference type="PROSITE" id="PS00396">
    <property type="entry name" value="TOPO_IA_1"/>
    <property type="match status" value="1"/>
</dbReference>
<dbReference type="InterPro" id="IPR013824">
    <property type="entry name" value="Topo_IA_cen_sub1"/>
</dbReference>
<evidence type="ECO:0000313" key="7">
    <source>
        <dbReference type="EMBL" id="PIZ14452.1"/>
    </source>
</evidence>
<dbReference type="GO" id="GO:0003677">
    <property type="term" value="F:DNA binding"/>
    <property type="evidence" value="ECO:0007669"/>
    <property type="project" value="UniProtKB-KW"/>
</dbReference>
<dbReference type="PANTHER" id="PTHR42785">
    <property type="entry name" value="DNA TOPOISOMERASE, TYPE IA, CORE"/>
    <property type="match status" value="1"/>
</dbReference>
<dbReference type="AlphaFoldDB" id="A0A2M7S4H7"/>
<proteinExistence type="predicted"/>